<dbReference type="RefSeq" id="WP_058861820.1">
    <property type="nucleotide sequence ID" value="NZ_LPXO01000004.1"/>
</dbReference>
<reference evidence="2 3" key="1">
    <citation type="submission" date="2015-12" db="EMBL/GenBank/DDBJ databases">
        <authorList>
            <person name="Shamseldin A."/>
            <person name="Moawad H."/>
            <person name="Abd El-Rahim W.M."/>
            <person name="Sadowsky M.J."/>
        </authorList>
    </citation>
    <scope>NUCLEOTIDE SEQUENCE [LARGE SCALE GENOMIC DNA]</scope>
    <source>
        <strain evidence="2 3">SJ5A-1</strain>
    </source>
</reference>
<evidence type="ECO:0000313" key="2">
    <source>
        <dbReference type="EMBL" id="KUF11156.1"/>
    </source>
</evidence>
<evidence type="ECO:0000313" key="3">
    <source>
        <dbReference type="Proteomes" id="UP000054396"/>
    </source>
</evidence>
<dbReference type="AlphaFoldDB" id="A0A0W7WKV9"/>
<evidence type="ECO:0000256" key="1">
    <source>
        <dbReference type="SAM" id="MobiDB-lite"/>
    </source>
</evidence>
<accession>A0A0W7WKV9</accession>
<organism evidence="2 3">
    <name type="scientific">Pseudoponticoccus marisrubri</name>
    <dbReference type="NCBI Taxonomy" id="1685382"/>
    <lineage>
        <taxon>Bacteria</taxon>
        <taxon>Pseudomonadati</taxon>
        <taxon>Pseudomonadota</taxon>
        <taxon>Alphaproteobacteria</taxon>
        <taxon>Rhodobacterales</taxon>
        <taxon>Roseobacteraceae</taxon>
        <taxon>Pseudoponticoccus</taxon>
    </lineage>
</organism>
<dbReference type="PROSITE" id="PS51257">
    <property type="entry name" value="PROKAR_LIPOPROTEIN"/>
    <property type="match status" value="1"/>
</dbReference>
<dbReference type="STRING" id="1685382.AVJ23_08870"/>
<feature type="region of interest" description="Disordered" evidence="1">
    <location>
        <begin position="38"/>
        <end position="70"/>
    </location>
</feature>
<gene>
    <name evidence="2" type="ORF">AVJ23_08870</name>
</gene>
<name>A0A0W7WKV9_9RHOB</name>
<feature type="compositionally biased region" description="Basic and acidic residues" evidence="1">
    <location>
        <begin position="51"/>
        <end position="60"/>
    </location>
</feature>
<keyword evidence="3" id="KW-1185">Reference proteome</keyword>
<sequence>MLRLVLIASLGFSVGGCGIGGGGGDGFQPFAFLRGGGGAAEPASPASMDNPPRRTGDNVARKLTPGVTKPEVDVALGNDAGYERNPADFDEACASYNYGTADSPKYVHAVFRNGQLQRATDGHLVLCSYDSAAGAES</sequence>
<proteinExistence type="predicted"/>
<comment type="caution">
    <text evidence="2">The sequence shown here is derived from an EMBL/GenBank/DDBJ whole genome shotgun (WGS) entry which is preliminary data.</text>
</comment>
<dbReference type="Proteomes" id="UP000054396">
    <property type="component" value="Unassembled WGS sequence"/>
</dbReference>
<dbReference type="EMBL" id="LPXO01000004">
    <property type="protein sequence ID" value="KUF11156.1"/>
    <property type="molecule type" value="Genomic_DNA"/>
</dbReference>
<protein>
    <submittedName>
        <fullName evidence="2">Uncharacterized protein</fullName>
    </submittedName>
</protein>
<dbReference type="OrthoDB" id="7870870at2"/>